<dbReference type="GO" id="GO:0061599">
    <property type="term" value="F:molybdopterin molybdotransferase activity"/>
    <property type="evidence" value="ECO:0007669"/>
    <property type="project" value="UniProtKB-UniRule"/>
</dbReference>
<dbReference type="CDD" id="cd03522">
    <property type="entry name" value="MoeA_like"/>
    <property type="match status" value="1"/>
</dbReference>
<keyword evidence="1" id="KW-0808">Transferase</keyword>
<dbReference type="KEGG" id="ctyk:CTK_C17210"/>
<gene>
    <name evidence="3" type="primary">moeA</name>
    <name evidence="3" type="ORF">CTB_10640</name>
</gene>
<dbReference type="AlphaFoldDB" id="A0A0A7HFJ8"/>
<accession>A0A0A7HFJ8</accession>
<keyword evidence="1" id="KW-0479">Metal-binding</keyword>
<keyword evidence="1" id="KW-0501">Molybdenum cofactor biosynthesis</keyword>
<keyword evidence="1" id="KW-0460">Magnesium</keyword>
<comment type="function">
    <text evidence="1">Catalyzes the insertion of molybdate into adenylated molybdopterin with the concomitant release of AMP.</text>
</comment>
<protein>
    <recommendedName>
        <fullName evidence="1">Molybdopterin molybdenumtransferase</fullName>
        <ecNumber evidence="1">2.10.1.1</ecNumber>
    </recommendedName>
</protein>
<dbReference type="GO" id="GO:0006777">
    <property type="term" value="P:Mo-molybdopterin cofactor biosynthetic process"/>
    <property type="evidence" value="ECO:0007669"/>
    <property type="project" value="UniProtKB-UniRule"/>
</dbReference>
<evidence type="ECO:0000259" key="2">
    <source>
        <dbReference type="SMART" id="SM00852"/>
    </source>
</evidence>
<organism evidence="3">
    <name type="scientific">Clostridium tyrobutyricum</name>
    <dbReference type="NCBI Taxonomy" id="1519"/>
    <lineage>
        <taxon>Bacteria</taxon>
        <taxon>Bacillati</taxon>
        <taxon>Bacillota</taxon>
        <taxon>Clostridia</taxon>
        <taxon>Eubacteriales</taxon>
        <taxon>Clostridiaceae</taxon>
        <taxon>Clostridium</taxon>
    </lineage>
</organism>
<dbReference type="Gene3D" id="3.40.980.10">
    <property type="entry name" value="MoaB/Mog-like domain"/>
    <property type="match status" value="1"/>
</dbReference>
<comment type="cofactor">
    <cofactor evidence="1">
        <name>Mg(2+)</name>
        <dbReference type="ChEBI" id="CHEBI:18420"/>
    </cofactor>
</comment>
<dbReference type="GO" id="GO:0005829">
    <property type="term" value="C:cytosol"/>
    <property type="evidence" value="ECO:0007669"/>
    <property type="project" value="TreeGrafter"/>
</dbReference>
<dbReference type="PANTHER" id="PTHR10192:SF28">
    <property type="entry name" value="MOLYBDOPTERIN MOLYBDENUMTRANSFERASE"/>
    <property type="match status" value="1"/>
</dbReference>
<dbReference type="Pfam" id="PF00994">
    <property type="entry name" value="MoCF_biosynth"/>
    <property type="match status" value="1"/>
</dbReference>
<dbReference type="GO" id="GO:0046872">
    <property type="term" value="F:metal ion binding"/>
    <property type="evidence" value="ECO:0007669"/>
    <property type="project" value="UniProtKB-UniRule"/>
</dbReference>
<dbReference type="EMBL" id="KM108042">
    <property type="protein sequence ID" value="AIZ03703.1"/>
    <property type="molecule type" value="Genomic_DNA"/>
</dbReference>
<evidence type="ECO:0000313" key="3">
    <source>
        <dbReference type="EMBL" id="AIZ03703.1"/>
    </source>
</evidence>
<comment type="catalytic activity">
    <reaction evidence="1">
        <text>adenylyl-molybdopterin + molybdate = Mo-molybdopterin + AMP + H(+)</text>
        <dbReference type="Rhea" id="RHEA:35047"/>
        <dbReference type="ChEBI" id="CHEBI:15378"/>
        <dbReference type="ChEBI" id="CHEBI:36264"/>
        <dbReference type="ChEBI" id="CHEBI:62727"/>
        <dbReference type="ChEBI" id="CHEBI:71302"/>
        <dbReference type="ChEBI" id="CHEBI:456215"/>
    </reaction>
</comment>
<proteinExistence type="inferred from homology"/>
<dbReference type="GeneID" id="29419944"/>
<dbReference type="SMART" id="SM00852">
    <property type="entry name" value="MoCF_biosynth"/>
    <property type="match status" value="1"/>
</dbReference>
<name>A0A0A7HFJ8_CLOTY</name>
<comment type="similarity">
    <text evidence="1">Belongs to the MoeA family.</text>
</comment>
<dbReference type="PATRIC" id="fig|1519.11.peg.1721"/>
<dbReference type="SUPFAM" id="SSF53218">
    <property type="entry name" value="Molybdenum cofactor biosynthesis proteins"/>
    <property type="match status" value="1"/>
</dbReference>
<dbReference type="EC" id="2.10.1.1" evidence="1"/>
<dbReference type="InterPro" id="IPR001453">
    <property type="entry name" value="MoaB/Mog_dom"/>
</dbReference>
<dbReference type="RefSeq" id="WP_017895428.1">
    <property type="nucleotide sequence ID" value="NZ_CALGIT010000147.1"/>
</dbReference>
<keyword evidence="1" id="KW-0500">Molybdenum</keyword>
<dbReference type="PANTHER" id="PTHR10192">
    <property type="entry name" value="MOLYBDOPTERIN BIOSYNTHESIS PROTEIN"/>
    <property type="match status" value="1"/>
</dbReference>
<dbReference type="STRING" id="1519.CTK_C17210"/>
<dbReference type="InterPro" id="IPR038987">
    <property type="entry name" value="MoeA-like"/>
</dbReference>
<evidence type="ECO:0000256" key="1">
    <source>
        <dbReference type="RuleBase" id="RU365090"/>
    </source>
</evidence>
<reference evidence="3" key="1">
    <citation type="submission" date="2014-07" db="EMBL/GenBank/DDBJ databases">
        <title>Clostridium tyrobutyricum BAS7.</title>
        <authorList>
            <person name="Kim S."/>
            <person name="Choi O."/>
            <person name="Woo H.M."/>
            <person name="Sang B.-I."/>
            <person name="Um Y."/>
        </authorList>
    </citation>
    <scope>NUCLEOTIDE SEQUENCE</scope>
    <source>
        <strain evidence="3">BAS7</strain>
    </source>
</reference>
<feature type="domain" description="MoaB/Mog" evidence="2">
    <location>
        <begin position="174"/>
        <end position="306"/>
    </location>
</feature>
<comment type="pathway">
    <text evidence="1">Cofactor biosynthesis; molybdopterin biosynthesis.</text>
</comment>
<dbReference type="UniPathway" id="UPA00344"/>
<sequence length="342" mass="37717">MKLLPVKEAEGMVLGHDMTQIIPGKYKGTAFKKGHVIKKEDIPILLNMGKEHIYIMEIKEGYIHENEAAIRMAKAAAGQGIELFGPSEGKITLISRHSGLLKINYEALMEINDVEEISFATLHTNQFIQGEAKVAGTRIIPLTTKESKIKHIEDICKTNYPIVDVKPLKKLNIGIVTTGNEVFYKRIKDKFGPVIQQKFKELDCNIIKQLYARDDAEMIAKSITQLIEEGADMITVTGGMSVDPDDVTPTGIRKSGAQIISYGAPILPGSMFLLSYINEVPVLGLPGCVMYNKRTIFDLIVPRLAAGEKVIRKDIIKLGHGGLCIECEKCSFPNCGFGKCAI</sequence>
<dbReference type="InterPro" id="IPR036425">
    <property type="entry name" value="MoaB/Mog-like_dom_sf"/>
</dbReference>